<evidence type="ECO:0000256" key="1">
    <source>
        <dbReference type="SAM" id="MobiDB-lite"/>
    </source>
</evidence>
<dbReference type="Proteomes" id="UP001157034">
    <property type="component" value="Unassembled WGS sequence"/>
</dbReference>
<reference evidence="3" key="1">
    <citation type="journal article" date="2019" name="Int. J. Syst. Evol. Microbiol.">
        <title>The Global Catalogue of Microorganisms (GCM) 10K type strain sequencing project: providing services to taxonomists for standard genome sequencing and annotation.</title>
        <authorList>
            <consortium name="The Broad Institute Genomics Platform"/>
            <consortium name="The Broad Institute Genome Sequencing Center for Infectious Disease"/>
            <person name="Wu L."/>
            <person name="Ma J."/>
        </authorList>
    </citation>
    <scope>NUCLEOTIDE SEQUENCE [LARGE SCALE GENOMIC DNA]</scope>
    <source>
        <strain evidence="3">NBRC 108894</strain>
    </source>
</reference>
<evidence type="ECO:0000313" key="2">
    <source>
        <dbReference type="EMBL" id="GMA97004.1"/>
    </source>
</evidence>
<dbReference type="EMBL" id="BSVB01000001">
    <property type="protein sequence ID" value="GMA97004.1"/>
    <property type="molecule type" value="Genomic_DNA"/>
</dbReference>
<feature type="region of interest" description="Disordered" evidence="1">
    <location>
        <begin position="1"/>
        <end position="38"/>
    </location>
</feature>
<keyword evidence="3" id="KW-1185">Reference proteome</keyword>
<organism evidence="2 3">
    <name type="scientific">Pseudolysinimonas kribbensis</name>
    <dbReference type="NCBI Taxonomy" id="433641"/>
    <lineage>
        <taxon>Bacteria</taxon>
        <taxon>Bacillati</taxon>
        <taxon>Actinomycetota</taxon>
        <taxon>Actinomycetes</taxon>
        <taxon>Micrococcales</taxon>
        <taxon>Microbacteriaceae</taxon>
        <taxon>Pseudolysinimonas</taxon>
    </lineage>
</organism>
<evidence type="ECO:0000313" key="3">
    <source>
        <dbReference type="Proteomes" id="UP001157034"/>
    </source>
</evidence>
<proteinExistence type="predicted"/>
<sequence length="76" mass="8298">MAGSQALQHRAQALGEHDAPGGDAEKDERTGDGIRVDRRSLEDLVSDTRDRALDVSLLQHGTCRHPDLLPRLSGRT</sequence>
<protein>
    <submittedName>
        <fullName evidence="2">Uncharacterized protein</fullName>
    </submittedName>
</protein>
<comment type="caution">
    <text evidence="2">The sequence shown here is derived from an EMBL/GenBank/DDBJ whole genome shotgun (WGS) entry which is preliminary data.</text>
</comment>
<gene>
    <name evidence="2" type="ORF">GCM10025881_38280</name>
</gene>
<feature type="compositionally biased region" description="Basic and acidic residues" evidence="1">
    <location>
        <begin position="15"/>
        <end position="38"/>
    </location>
</feature>
<accession>A0ABQ6K9B9</accession>
<name>A0ABQ6K9B9_9MICO</name>